<reference evidence="11" key="1">
    <citation type="journal article" date="2015" name="Proc. Natl. Acad. Sci. U.S.A.">
        <title>Bacterial clade with the ribosomal RNA operon on a small plasmid rather than the chromosome.</title>
        <authorList>
            <person name="Anda M."/>
            <person name="Ohtsubo Y."/>
            <person name="Okubo T."/>
            <person name="Sugawara M."/>
            <person name="Nagata Y."/>
            <person name="Tsuda M."/>
            <person name="Minamisawa K."/>
            <person name="Mitsui H."/>
        </authorList>
    </citation>
    <scope>NUCLEOTIDE SEQUENCE</scope>
    <source>
        <strain evidence="11">JCM 14755</strain>
    </source>
</reference>
<dbReference type="NCBIfam" id="TIGR00217">
    <property type="entry name" value="malQ"/>
    <property type="match status" value="1"/>
</dbReference>
<dbReference type="SUPFAM" id="SSF51445">
    <property type="entry name" value="(Trans)glycosidases"/>
    <property type="match status" value="1"/>
</dbReference>
<dbReference type="Pfam" id="PF02446">
    <property type="entry name" value="Glyco_hydro_77"/>
    <property type="match status" value="1"/>
</dbReference>
<comment type="similarity">
    <text evidence="2 10">Belongs to the disproportionating enzyme family.</text>
</comment>
<dbReference type="GO" id="GO:0005975">
    <property type="term" value="P:carbohydrate metabolic process"/>
    <property type="evidence" value="ECO:0007669"/>
    <property type="project" value="InterPro"/>
</dbReference>
<evidence type="ECO:0000256" key="4">
    <source>
        <dbReference type="ARBA" id="ARBA00020295"/>
    </source>
</evidence>
<dbReference type="Gene3D" id="3.20.20.80">
    <property type="entry name" value="Glycosidases"/>
    <property type="match status" value="1"/>
</dbReference>
<protein>
    <recommendedName>
        <fullName evidence="4 10">4-alpha-glucanotransferase</fullName>
        <ecNumber evidence="3 10">2.4.1.25</ecNumber>
    </recommendedName>
    <alternativeName>
        <fullName evidence="8 10">Amylomaltase</fullName>
    </alternativeName>
    <alternativeName>
        <fullName evidence="9 10">Disproportionating enzyme</fullName>
    </alternativeName>
</protein>
<dbReference type="PANTHER" id="PTHR32438">
    <property type="entry name" value="4-ALPHA-GLUCANOTRANSFERASE DPE1, CHLOROPLASTIC/AMYLOPLASTIC"/>
    <property type="match status" value="1"/>
</dbReference>
<comment type="catalytic activity">
    <reaction evidence="1 10">
        <text>Transfers a segment of a (1-&gt;4)-alpha-D-glucan to a new position in an acceptor, which may be glucose or a (1-&gt;4)-alpha-D-glucan.</text>
        <dbReference type="EC" id="2.4.1.25"/>
    </reaction>
</comment>
<evidence type="ECO:0000256" key="5">
    <source>
        <dbReference type="ARBA" id="ARBA00022676"/>
    </source>
</evidence>
<proteinExistence type="inferred from homology"/>
<evidence type="ECO:0000256" key="8">
    <source>
        <dbReference type="ARBA" id="ARBA00031423"/>
    </source>
</evidence>
<dbReference type="PANTHER" id="PTHR32438:SF5">
    <property type="entry name" value="4-ALPHA-GLUCANOTRANSFERASE DPE1, CHLOROPLASTIC_AMYLOPLASTIC"/>
    <property type="match status" value="1"/>
</dbReference>
<evidence type="ECO:0000256" key="1">
    <source>
        <dbReference type="ARBA" id="ARBA00000439"/>
    </source>
</evidence>
<evidence type="ECO:0000256" key="7">
    <source>
        <dbReference type="ARBA" id="ARBA00023277"/>
    </source>
</evidence>
<organism evidence="11">
    <name type="scientific">Aureimonas frigidaquae</name>
    <dbReference type="NCBI Taxonomy" id="424757"/>
    <lineage>
        <taxon>Bacteria</taxon>
        <taxon>Pseudomonadati</taxon>
        <taxon>Pseudomonadota</taxon>
        <taxon>Alphaproteobacteria</taxon>
        <taxon>Hyphomicrobiales</taxon>
        <taxon>Aurantimonadaceae</taxon>
        <taxon>Aureimonas</taxon>
    </lineage>
</organism>
<dbReference type="AlphaFoldDB" id="A0A0P0Z1V6"/>
<evidence type="ECO:0000256" key="3">
    <source>
        <dbReference type="ARBA" id="ARBA00012560"/>
    </source>
</evidence>
<keyword evidence="7 10" id="KW-0119">Carbohydrate metabolism</keyword>
<evidence type="ECO:0000313" key="11">
    <source>
        <dbReference type="EMBL" id="BAT27956.1"/>
    </source>
</evidence>
<dbReference type="EMBL" id="LC066376">
    <property type="protein sequence ID" value="BAT27956.1"/>
    <property type="molecule type" value="Genomic_DNA"/>
</dbReference>
<dbReference type="InterPro" id="IPR017853">
    <property type="entry name" value="GH"/>
</dbReference>
<dbReference type="OrthoDB" id="9763489at2"/>
<dbReference type="EC" id="2.4.1.25" evidence="3 10"/>
<evidence type="ECO:0000256" key="9">
    <source>
        <dbReference type="ARBA" id="ARBA00031501"/>
    </source>
</evidence>
<evidence type="ECO:0000256" key="6">
    <source>
        <dbReference type="ARBA" id="ARBA00022679"/>
    </source>
</evidence>
<dbReference type="GO" id="GO:0004134">
    <property type="term" value="F:4-alpha-glucanotransferase activity"/>
    <property type="evidence" value="ECO:0007669"/>
    <property type="project" value="UniProtKB-EC"/>
</dbReference>
<name>A0A0P0Z1V6_9HYPH</name>
<evidence type="ECO:0000256" key="10">
    <source>
        <dbReference type="RuleBase" id="RU361207"/>
    </source>
</evidence>
<sequence length="611" mass="66381">MTPTLEELAASHGIETRYVSETGDARQLGDAALRSLLAVLRVDPDKGAPGRFETARHTPSLSCVSPSGRRLWGVTCQLYSLRSERTLGFGDFEDLAKLAEVAGAAGAGFLGVNPLHAPFLANPGHYSPYSPSTRRFLNPFCIAVDRLDGGSDVKARMVAEEPRLLDGLNDDLIDYARAGSVKARLLRAVFDEGRAVDGQALTAYRTRHGAGLEQFALFEAISAYVVAGGGGAGWLSWPESLRDVNGAAVAQFRNDHASDIAFHAWLQMVAEEQLHDAQRRALAAGMAVGLYLDLAVGVAPDGAETWIDPQVTVPDARVGSPPDMFNAAGQDWGLAPLSPEVLAERGYRPLAEAYDAMMQHAGAVRIDHVMGLARLWWIARGHDASEGGYVRYPLGAMVDVAADASRRHHCLVIGEDLGTVPDGFRPVMDEANILSYRVLYFEKRGGHGFVPPQDYPHRSLACISTHDLATLSGWWSGTDIELRQTLGRQDEAATDRDRLERDADRRALLRALDEQGLLPQDAKPYVAPDAALPDALSQDLAIAIHRFAARTASHLVAVQLDDMIMAKRQPNMPGTTDAYPNWRIRSEVPLEALAGNETFTSMALAMREERP</sequence>
<dbReference type="RefSeq" id="WP_062227969.1">
    <property type="nucleotide sequence ID" value="NZ_BBWR01000010.1"/>
</dbReference>
<keyword evidence="5 10" id="KW-0328">Glycosyltransferase</keyword>
<accession>A0A0P0Z1V6</accession>
<keyword evidence="6 10" id="KW-0808">Transferase</keyword>
<evidence type="ECO:0000256" key="2">
    <source>
        <dbReference type="ARBA" id="ARBA00005684"/>
    </source>
</evidence>
<dbReference type="InterPro" id="IPR003385">
    <property type="entry name" value="Glyco_hydro_77"/>
</dbReference>